<comment type="caution">
    <text evidence="1">The sequence shown here is derived from an EMBL/GenBank/DDBJ whole genome shotgun (WGS) entry which is preliminary data.</text>
</comment>
<dbReference type="Proteomes" id="UP000886501">
    <property type="component" value="Unassembled WGS sequence"/>
</dbReference>
<evidence type="ECO:0000313" key="2">
    <source>
        <dbReference type="Proteomes" id="UP000886501"/>
    </source>
</evidence>
<organism evidence="1 2">
    <name type="scientific">Thelephora ganbajun</name>
    <name type="common">Ganba fungus</name>
    <dbReference type="NCBI Taxonomy" id="370292"/>
    <lineage>
        <taxon>Eukaryota</taxon>
        <taxon>Fungi</taxon>
        <taxon>Dikarya</taxon>
        <taxon>Basidiomycota</taxon>
        <taxon>Agaricomycotina</taxon>
        <taxon>Agaricomycetes</taxon>
        <taxon>Thelephorales</taxon>
        <taxon>Thelephoraceae</taxon>
        <taxon>Thelephora</taxon>
    </lineage>
</organism>
<sequence length="114" mass="12971">MYGPPTFFVTFTCNGDWLEIRSRLQPGQTYTDIPVIVCQVFKQKLSCLMSLFRMIFPNAGCLLYSIQRVEFQKHGLPHAHILLKYSKDCVLPEDIDCIVSAHIPEAADDADIVH</sequence>
<proteinExistence type="predicted"/>
<keyword evidence="2" id="KW-1185">Reference proteome</keyword>
<accession>A0ACB6Z501</accession>
<gene>
    <name evidence="1" type="ORF">BDM02DRAFT_3157250</name>
</gene>
<dbReference type="EMBL" id="MU118152">
    <property type="protein sequence ID" value="KAF9644236.1"/>
    <property type="molecule type" value="Genomic_DNA"/>
</dbReference>
<reference evidence="1" key="1">
    <citation type="submission" date="2019-10" db="EMBL/GenBank/DDBJ databases">
        <authorList>
            <consortium name="DOE Joint Genome Institute"/>
            <person name="Kuo A."/>
            <person name="Miyauchi S."/>
            <person name="Kiss E."/>
            <person name="Drula E."/>
            <person name="Kohler A."/>
            <person name="Sanchez-Garcia M."/>
            <person name="Andreopoulos B."/>
            <person name="Barry K.W."/>
            <person name="Bonito G."/>
            <person name="Buee M."/>
            <person name="Carver A."/>
            <person name="Chen C."/>
            <person name="Cichocki N."/>
            <person name="Clum A."/>
            <person name="Culley D."/>
            <person name="Crous P.W."/>
            <person name="Fauchery L."/>
            <person name="Girlanda M."/>
            <person name="Hayes R."/>
            <person name="Keri Z."/>
            <person name="Labutti K."/>
            <person name="Lipzen A."/>
            <person name="Lombard V."/>
            <person name="Magnuson J."/>
            <person name="Maillard F."/>
            <person name="Morin E."/>
            <person name="Murat C."/>
            <person name="Nolan M."/>
            <person name="Ohm R."/>
            <person name="Pangilinan J."/>
            <person name="Pereira M."/>
            <person name="Perotto S."/>
            <person name="Peter M."/>
            <person name="Riley R."/>
            <person name="Sitrit Y."/>
            <person name="Stielow B."/>
            <person name="Szollosi G."/>
            <person name="Zifcakova L."/>
            <person name="Stursova M."/>
            <person name="Spatafora J.W."/>
            <person name="Tedersoo L."/>
            <person name="Vaario L.-M."/>
            <person name="Yamada A."/>
            <person name="Yan M."/>
            <person name="Wang P."/>
            <person name="Xu J."/>
            <person name="Bruns T."/>
            <person name="Baldrian P."/>
            <person name="Vilgalys R."/>
            <person name="Henrissat B."/>
            <person name="Grigoriev I.V."/>
            <person name="Hibbett D."/>
            <person name="Nagy L.G."/>
            <person name="Martin F.M."/>
        </authorList>
    </citation>
    <scope>NUCLEOTIDE SEQUENCE</scope>
    <source>
        <strain evidence="1">P2</strain>
    </source>
</reference>
<evidence type="ECO:0000313" key="1">
    <source>
        <dbReference type="EMBL" id="KAF9644236.1"/>
    </source>
</evidence>
<reference evidence="1" key="2">
    <citation type="journal article" date="2020" name="Nat. Commun.">
        <title>Large-scale genome sequencing of mycorrhizal fungi provides insights into the early evolution of symbiotic traits.</title>
        <authorList>
            <person name="Miyauchi S."/>
            <person name="Kiss E."/>
            <person name="Kuo A."/>
            <person name="Drula E."/>
            <person name="Kohler A."/>
            <person name="Sanchez-Garcia M."/>
            <person name="Morin E."/>
            <person name="Andreopoulos B."/>
            <person name="Barry K.W."/>
            <person name="Bonito G."/>
            <person name="Buee M."/>
            <person name="Carver A."/>
            <person name="Chen C."/>
            <person name="Cichocki N."/>
            <person name="Clum A."/>
            <person name="Culley D."/>
            <person name="Crous P.W."/>
            <person name="Fauchery L."/>
            <person name="Girlanda M."/>
            <person name="Hayes R.D."/>
            <person name="Keri Z."/>
            <person name="LaButti K."/>
            <person name="Lipzen A."/>
            <person name="Lombard V."/>
            <person name="Magnuson J."/>
            <person name="Maillard F."/>
            <person name="Murat C."/>
            <person name="Nolan M."/>
            <person name="Ohm R.A."/>
            <person name="Pangilinan J."/>
            <person name="Pereira M.F."/>
            <person name="Perotto S."/>
            <person name="Peter M."/>
            <person name="Pfister S."/>
            <person name="Riley R."/>
            <person name="Sitrit Y."/>
            <person name="Stielow J.B."/>
            <person name="Szollosi G."/>
            <person name="Zifcakova L."/>
            <person name="Stursova M."/>
            <person name="Spatafora J.W."/>
            <person name="Tedersoo L."/>
            <person name="Vaario L.M."/>
            <person name="Yamada A."/>
            <person name="Yan M."/>
            <person name="Wang P."/>
            <person name="Xu J."/>
            <person name="Bruns T."/>
            <person name="Baldrian P."/>
            <person name="Vilgalys R."/>
            <person name="Dunand C."/>
            <person name="Henrissat B."/>
            <person name="Grigoriev I.V."/>
            <person name="Hibbett D."/>
            <person name="Nagy L.G."/>
            <person name="Martin F.M."/>
        </authorList>
    </citation>
    <scope>NUCLEOTIDE SEQUENCE</scope>
    <source>
        <strain evidence="1">P2</strain>
    </source>
</reference>
<protein>
    <submittedName>
        <fullName evidence="1">Uncharacterized protein</fullName>
    </submittedName>
</protein>
<name>A0ACB6Z501_THEGA</name>